<keyword evidence="1" id="KW-0472">Membrane</keyword>
<gene>
    <name evidence="2" type="ORF">MUO15_12450</name>
</gene>
<name>A0ABY4H864_9BACI</name>
<dbReference type="EMBL" id="CP095075">
    <property type="protein sequence ID" value="UOR10488.1"/>
    <property type="molecule type" value="Genomic_DNA"/>
</dbReference>
<evidence type="ECO:0000256" key="1">
    <source>
        <dbReference type="SAM" id="Phobius"/>
    </source>
</evidence>
<keyword evidence="1" id="KW-1133">Transmembrane helix</keyword>
<feature type="transmembrane region" description="Helical" evidence="1">
    <location>
        <begin position="155"/>
        <end position="173"/>
    </location>
</feature>
<feature type="transmembrane region" description="Helical" evidence="1">
    <location>
        <begin position="194"/>
        <end position="213"/>
    </location>
</feature>
<dbReference type="RefSeq" id="WP_245029592.1">
    <property type="nucleotide sequence ID" value="NZ_CP095075.1"/>
</dbReference>
<feature type="transmembrane region" description="Helical" evidence="1">
    <location>
        <begin position="31"/>
        <end position="49"/>
    </location>
</feature>
<protein>
    <submittedName>
        <fullName evidence="2">Lysoplasmalogenase</fullName>
    </submittedName>
</protein>
<sequence>MFSTFLFVTSIFVGSLTGLSAVQGVLTYILLLFPAGIYVLISFNLELFVRGFSDEMVTAQAIERFSPVVELLMYQPAMINRDEGNLPVAFTGLFIYLGMAVLLYIAALFIYKYRNLENGSQALAVHLLKPVFKYGVTFSFMLLGGAYFGSSQLSYYWLYIGYTIGAVIGFVISDMLLQKTWRVFSVKQPKGMGVYAAVMVVLILAIPIAASGYESAVPEKADVKNVYIGSSFHDYQRKLELEAPFINKSGNVEAVREMHKRLIDKAEPMEKDNRNQSIFLAYELNDGEKVFREYQVDQLKIPYIEEVYNSEEYKLLASDVVHVEASKVDRITLHSSASRGGSVQIIDSEKIKKALNLMEKDIVSQTFRSMSEPRGLAANFEVMAGHEFYHAELPLSYTHFNQWLKDEGLYDQVFIQAKDVHKIEIIKTNQGLKPEEDLYQTIIREKGLEITDKKKIAETISTASESSGGTYLVGFYFDGEEISRVTTLEADKAPNWMTDHFK</sequence>
<feature type="transmembrane region" description="Helical" evidence="1">
    <location>
        <begin position="131"/>
        <end position="149"/>
    </location>
</feature>
<proteinExistence type="predicted"/>
<keyword evidence="3" id="KW-1185">Reference proteome</keyword>
<organism evidence="2 3">
    <name type="scientific">Halobacillus amylolyticus</name>
    <dbReference type="NCBI Taxonomy" id="2932259"/>
    <lineage>
        <taxon>Bacteria</taxon>
        <taxon>Bacillati</taxon>
        <taxon>Bacillota</taxon>
        <taxon>Bacilli</taxon>
        <taxon>Bacillales</taxon>
        <taxon>Bacillaceae</taxon>
        <taxon>Halobacillus</taxon>
    </lineage>
</organism>
<feature type="transmembrane region" description="Helical" evidence="1">
    <location>
        <begin position="89"/>
        <end position="111"/>
    </location>
</feature>
<evidence type="ECO:0000313" key="2">
    <source>
        <dbReference type="EMBL" id="UOR10488.1"/>
    </source>
</evidence>
<evidence type="ECO:0000313" key="3">
    <source>
        <dbReference type="Proteomes" id="UP000830326"/>
    </source>
</evidence>
<reference evidence="2" key="1">
    <citation type="submission" date="2022-04" db="EMBL/GenBank/DDBJ databases">
        <title>Halobacillus sp. isolated from saltern.</title>
        <authorList>
            <person name="Won M."/>
            <person name="Lee C.-M."/>
            <person name="Woen H.-Y."/>
            <person name="Kwon S.-W."/>
        </authorList>
    </citation>
    <scope>NUCLEOTIDE SEQUENCE</scope>
    <source>
        <strain evidence="2">SSHM10-5</strain>
    </source>
</reference>
<dbReference type="Proteomes" id="UP000830326">
    <property type="component" value="Chromosome"/>
</dbReference>
<keyword evidence="1" id="KW-0812">Transmembrane</keyword>
<accession>A0ABY4H864</accession>